<name>A0A9E7FDI0_9LILI</name>
<dbReference type="EMBL" id="CP097505">
    <property type="protein sequence ID" value="URD93473.1"/>
    <property type="molecule type" value="Genomic_DNA"/>
</dbReference>
<dbReference type="Proteomes" id="UP001055439">
    <property type="component" value="Chromosome 3"/>
</dbReference>
<protein>
    <submittedName>
        <fullName evidence="2">Uncharacterized protein</fullName>
    </submittedName>
</protein>
<dbReference type="AlphaFoldDB" id="A0A9E7FDI0"/>
<organism evidence="2 3">
    <name type="scientific">Musa troglodytarum</name>
    <name type="common">fe'i banana</name>
    <dbReference type="NCBI Taxonomy" id="320322"/>
    <lineage>
        <taxon>Eukaryota</taxon>
        <taxon>Viridiplantae</taxon>
        <taxon>Streptophyta</taxon>
        <taxon>Embryophyta</taxon>
        <taxon>Tracheophyta</taxon>
        <taxon>Spermatophyta</taxon>
        <taxon>Magnoliopsida</taxon>
        <taxon>Liliopsida</taxon>
        <taxon>Zingiberales</taxon>
        <taxon>Musaceae</taxon>
        <taxon>Musa</taxon>
    </lineage>
</organism>
<accession>A0A9E7FDI0</accession>
<keyword evidence="1" id="KW-0812">Transmembrane</keyword>
<sequence>MEVDVEGLAALINTRPEITCNRKSLYRISDDCNDLQRWSLGRHHRNGRWEARVGHVGGSKYVYLGAFGISSIPYLFLFPSLSPLRTA</sequence>
<gene>
    <name evidence="2" type="ORF">MUK42_20085</name>
</gene>
<keyword evidence="1" id="KW-0472">Membrane</keyword>
<feature type="transmembrane region" description="Helical" evidence="1">
    <location>
        <begin position="61"/>
        <end position="81"/>
    </location>
</feature>
<evidence type="ECO:0000256" key="1">
    <source>
        <dbReference type="SAM" id="Phobius"/>
    </source>
</evidence>
<proteinExistence type="predicted"/>
<keyword evidence="3" id="KW-1185">Reference proteome</keyword>
<evidence type="ECO:0000313" key="3">
    <source>
        <dbReference type="Proteomes" id="UP001055439"/>
    </source>
</evidence>
<reference evidence="2" key="1">
    <citation type="submission" date="2022-05" db="EMBL/GenBank/DDBJ databases">
        <title>The Musa troglodytarum L. genome provides insights into the mechanism of non-climacteric behaviour and enrichment of carotenoids.</title>
        <authorList>
            <person name="Wang J."/>
        </authorList>
    </citation>
    <scope>NUCLEOTIDE SEQUENCE</scope>
    <source>
        <tissue evidence="2">Leaf</tissue>
    </source>
</reference>
<evidence type="ECO:0000313" key="2">
    <source>
        <dbReference type="EMBL" id="URD93473.1"/>
    </source>
</evidence>
<keyword evidence="1" id="KW-1133">Transmembrane helix</keyword>